<proteinExistence type="predicted"/>
<name>A0A4V6WJX7_9PEZI</name>
<feature type="compositionally biased region" description="Acidic residues" evidence="1">
    <location>
        <begin position="470"/>
        <end position="510"/>
    </location>
</feature>
<gene>
    <name evidence="3" type="ORF">B0A50_00994</name>
</gene>
<dbReference type="SUPFAM" id="SSF81383">
    <property type="entry name" value="F-box domain"/>
    <property type="match status" value="1"/>
</dbReference>
<feature type="domain" description="F-box" evidence="2">
    <location>
        <begin position="1"/>
        <end position="50"/>
    </location>
</feature>
<evidence type="ECO:0000313" key="3">
    <source>
        <dbReference type="EMBL" id="TKA32769.1"/>
    </source>
</evidence>
<feature type="region of interest" description="Disordered" evidence="1">
    <location>
        <begin position="464"/>
        <end position="510"/>
    </location>
</feature>
<dbReference type="EMBL" id="NAJL01000004">
    <property type="protein sequence ID" value="TKA32769.1"/>
    <property type="molecule type" value="Genomic_DNA"/>
</dbReference>
<keyword evidence="4" id="KW-1185">Reference proteome</keyword>
<accession>A0A4V6WJX7</accession>
<dbReference type="InterPro" id="IPR001810">
    <property type="entry name" value="F-box_dom"/>
</dbReference>
<evidence type="ECO:0000256" key="1">
    <source>
        <dbReference type="SAM" id="MobiDB-lite"/>
    </source>
</evidence>
<dbReference type="InterPro" id="IPR036047">
    <property type="entry name" value="F-box-like_dom_sf"/>
</dbReference>
<comment type="caution">
    <text evidence="3">The sequence shown here is derived from an EMBL/GenBank/DDBJ whole genome shotgun (WGS) entry which is preliminary data.</text>
</comment>
<reference evidence="3 4" key="1">
    <citation type="submission" date="2017-03" db="EMBL/GenBank/DDBJ databases">
        <title>Genomes of endolithic fungi from Antarctica.</title>
        <authorList>
            <person name="Coleine C."/>
            <person name="Masonjones S."/>
            <person name="Stajich J.E."/>
        </authorList>
    </citation>
    <scope>NUCLEOTIDE SEQUENCE [LARGE SCALE GENOMIC DNA]</scope>
    <source>
        <strain evidence="3 4">CCFEE 6315</strain>
    </source>
</reference>
<dbReference type="Pfam" id="PF12937">
    <property type="entry name" value="F-box-like"/>
    <property type="match status" value="1"/>
</dbReference>
<dbReference type="OrthoDB" id="5279008at2759"/>
<dbReference type="PROSITE" id="PS50181">
    <property type="entry name" value="FBOX"/>
    <property type="match status" value="1"/>
</dbReference>
<sequence length="510" mass="57849">MDHLLQLPPELLLRISDHLTTTELGHLRQTCKHVESTLFDTFAKEFFTKRQFMLEKVSLQALIDIANHPTLSLWLTEVIIGADALRDEVSGSDPWPTPKYRPGDISRDMLLQTGIASDMLVEAFSKLPNLRTIGLRDYYAASKGSGRERDGPNAVWRSYGWTTHGNPGSSADPFRVNGHLTHQTTTWESPEYIFPVILHALAKAELRPENVDVFLRKRIKLTPNSFNVFDPRTTTLLVPVLAGIRRLMLSLSVPHRFGAVAVGSSTEATLNIPLKRFLSCTPGVQCLRLNFTEHQRFADRFLEWFGLPRQSSTIASTLDECDIPPIELNRLTELDLGMVPIKASTLVKVIAKFRLKSLNLWKMQLMGNDDVALKKHDNYWSRVFTALAGDLAATTQLQSVMVGFPSQLRRDSQQDERIEFVSDGDRDNRQTENLLNMVSYRSTFGSSVTDWLREMAAKAVRQQLPMPVSDFEDEDEMDDSDISIGEPEDYYDYLENDESDDYGVFEEEAE</sequence>
<dbReference type="AlphaFoldDB" id="A0A4V6WJX7"/>
<dbReference type="Proteomes" id="UP000308549">
    <property type="component" value="Unassembled WGS sequence"/>
</dbReference>
<protein>
    <recommendedName>
        <fullName evidence="2">F-box domain-containing protein</fullName>
    </recommendedName>
</protein>
<organism evidence="3 4">
    <name type="scientific">Salinomyces thailandicus</name>
    <dbReference type="NCBI Taxonomy" id="706561"/>
    <lineage>
        <taxon>Eukaryota</taxon>
        <taxon>Fungi</taxon>
        <taxon>Dikarya</taxon>
        <taxon>Ascomycota</taxon>
        <taxon>Pezizomycotina</taxon>
        <taxon>Dothideomycetes</taxon>
        <taxon>Dothideomycetidae</taxon>
        <taxon>Mycosphaerellales</taxon>
        <taxon>Teratosphaeriaceae</taxon>
        <taxon>Salinomyces</taxon>
    </lineage>
</organism>
<evidence type="ECO:0000313" key="4">
    <source>
        <dbReference type="Proteomes" id="UP000308549"/>
    </source>
</evidence>
<evidence type="ECO:0000259" key="2">
    <source>
        <dbReference type="PROSITE" id="PS50181"/>
    </source>
</evidence>